<sequence>MEEASLVLLPLPGAGHLVSAVELAKRLLENQQCFSVTVLLMHPRIPSMKSAIASSSTSYVQSTAACNPRIHFIDLPLIDFPYENCNNPSSFIFLYIDNQKPHVKEAIKRTSSSSSSSPPTRIAAFIIDFLSTTMVDVGKELGIPTYIYFPTGAAGLGLMLYLPTLDVKFPCELKDHQGEVEVPGMLPLPPLVLPDPIMDKKNDRYSLFVSHCRRFREVDGLIVNTFGELEPTALKSIANGECLPDHDPTPPVYPVGPLLALDNKSQDLETSQLMEWLDLQPHSSVIFLCFGSRGAFSAPQLKEMALGLERSGHRFLWSLRCRSSTDPDLEEILPDGFLERTKGQGLVFQSWAPQVAILGHVAVGGFVSHCGWNSTLESIWFGVPILAWPLYAEQKLNAFQLVKDYGLAVGLSMDYEKDGWVSAEEVEKGVRSLMGESDEGQKVRKRAKDMAEASKKAVAQGGSSFSTLELLAKKFML</sequence>
<evidence type="ECO:0000313" key="2">
    <source>
        <dbReference type="Proteomes" id="UP001234297"/>
    </source>
</evidence>
<dbReference type="EMBL" id="CM056810">
    <property type="protein sequence ID" value="KAJ8645450.1"/>
    <property type="molecule type" value="Genomic_DNA"/>
</dbReference>
<proteinExistence type="predicted"/>
<evidence type="ECO:0000313" key="1">
    <source>
        <dbReference type="EMBL" id="KAJ8645450.1"/>
    </source>
</evidence>
<protein>
    <submittedName>
        <fullName evidence="1">Uncharacterized protein</fullName>
    </submittedName>
</protein>
<keyword evidence="2" id="KW-1185">Reference proteome</keyword>
<comment type="caution">
    <text evidence="1">The sequence shown here is derived from an EMBL/GenBank/DDBJ whole genome shotgun (WGS) entry which is preliminary data.</text>
</comment>
<organism evidence="1 2">
    <name type="scientific">Persea americana</name>
    <name type="common">Avocado</name>
    <dbReference type="NCBI Taxonomy" id="3435"/>
    <lineage>
        <taxon>Eukaryota</taxon>
        <taxon>Viridiplantae</taxon>
        <taxon>Streptophyta</taxon>
        <taxon>Embryophyta</taxon>
        <taxon>Tracheophyta</taxon>
        <taxon>Spermatophyta</taxon>
        <taxon>Magnoliopsida</taxon>
        <taxon>Magnoliidae</taxon>
        <taxon>Laurales</taxon>
        <taxon>Lauraceae</taxon>
        <taxon>Persea</taxon>
    </lineage>
</organism>
<reference evidence="1 2" key="1">
    <citation type="journal article" date="2022" name="Hortic Res">
        <title>A haplotype resolved chromosomal level avocado genome allows analysis of novel avocado genes.</title>
        <authorList>
            <person name="Nath O."/>
            <person name="Fletcher S.J."/>
            <person name="Hayward A."/>
            <person name="Shaw L.M."/>
            <person name="Masouleh A.K."/>
            <person name="Furtado A."/>
            <person name="Henry R.J."/>
            <person name="Mitter N."/>
        </authorList>
    </citation>
    <scope>NUCLEOTIDE SEQUENCE [LARGE SCALE GENOMIC DNA]</scope>
    <source>
        <strain evidence="2">cv. Hass</strain>
    </source>
</reference>
<gene>
    <name evidence="1" type="ORF">MRB53_007198</name>
</gene>
<dbReference type="Proteomes" id="UP001234297">
    <property type="component" value="Chromosome 2"/>
</dbReference>
<accession>A0ACC2MIH4</accession>
<name>A0ACC2MIH4_PERAE</name>